<name>A0A2T2WNY7_9FIRM</name>
<evidence type="ECO:0000256" key="1">
    <source>
        <dbReference type="ARBA" id="ARBA00023125"/>
    </source>
</evidence>
<evidence type="ECO:0000313" key="4">
    <source>
        <dbReference type="EMBL" id="PSR23944.1"/>
    </source>
</evidence>
<reference evidence="4 5" key="1">
    <citation type="journal article" date="2014" name="BMC Genomics">
        <title>Comparison of environmental and isolate Sulfobacillus genomes reveals diverse carbon, sulfur, nitrogen, and hydrogen metabolisms.</title>
        <authorList>
            <person name="Justice N.B."/>
            <person name="Norman A."/>
            <person name="Brown C.T."/>
            <person name="Singh A."/>
            <person name="Thomas B.C."/>
            <person name="Banfield J.F."/>
        </authorList>
    </citation>
    <scope>NUCLEOTIDE SEQUENCE [LARGE SCALE GENOMIC DNA]</scope>
    <source>
        <strain evidence="4">AMDSBA3</strain>
    </source>
</reference>
<comment type="caution">
    <text evidence="4">The sequence shown here is derived from an EMBL/GenBank/DDBJ whole genome shotgun (WGS) entry which is preliminary data.</text>
</comment>
<feature type="region of interest" description="Disordered" evidence="2">
    <location>
        <begin position="268"/>
        <end position="304"/>
    </location>
</feature>
<evidence type="ECO:0000259" key="3">
    <source>
        <dbReference type="Pfam" id="PF07282"/>
    </source>
</evidence>
<evidence type="ECO:0000256" key="2">
    <source>
        <dbReference type="SAM" id="MobiDB-lite"/>
    </source>
</evidence>
<dbReference type="EMBL" id="PXYV01000002">
    <property type="protein sequence ID" value="PSR23944.1"/>
    <property type="molecule type" value="Genomic_DNA"/>
</dbReference>
<gene>
    <name evidence="4" type="ORF">C7B45_01275</name>
</gene>
<feature type="compositionally biased region" description="Basic residues" evidence="2">
    <location>
        <begin position="291"/>
        <end position="303"/>
    </location>
</feature>
<feature type="compositionally biased region" description="Polar residues" evidence="2">
    <location>
        <begin position="471"/>
        <end position="480"/>
    </location>
</feature>
<accession>A0A2T2WNY7</accession>
<dbReference type="Proteomes" id="UP000241848">
    <property type="component" value="Unassembled WGS sequence"/>
</dbReference>
<dbReference type="InterPro" id="IPR010095">
    <property type="entry name" value="Cas12f1-like_TNB"/>
</dbReference>
<dbReference type="Pfam" id="PF07282">
    <property type="entry name" value="Cas12f1-like_TNB"/>
    <property type="match status" value="1"/>
</dbReference>
<dbReference type="GO" id="GO:0003677">
    <property type="term" value="F:DNA binding"/>
    <property type="evidence" value="ECO:0007669"/>
    <property type="project" value="UniProtKB-KW"/>
</dbReference>
<keyword evidence="1" id="KW-0238">DNA-binding</keyword>
<sequence length="511" mass="58005">MSKKSKSKTPSFVCEVPLHITRRQERTLEARFEAGRQMYNALLGEARKRLSLVRQSLWYTKAKKSTDKKERQAHFSAARHAHGFSVYALEAVADEMRRTTWLGDHLDSHVVQKLAKRAFEAVQKVAWGQAKTVRFKGQRGLHSLEGKTNAACIRWRTDRVVWKGLELPMIKGAEKDPVIQHGLSSRIKYVRLIRRNIRGKTRYAAQLVCEGVPSIKVNEQGEPMHPIGKETVGLDIGPSTIAIVGDTKATLMQFADEVVRDHKTIRRLQRKQDRQRRANNPDCYDETGRAIKGKPPIKKSRHQQKTDVQLQELYRREAAHRNTLHGQLANQVIAMGVQVKTEKLSYKALQKRYGRSISVRAPKLFLSILTRKAERAGGKVEEFSTYRTALSQVCLCGQKHKKKLSERVHVCDCGVVMQRDLFSAYLAKHVENERLQVTDAHEHWPGAEPLLRTAWQQAYNQPASGRPGPSSFGTFRSQSRSSEKESLPEHETRDGVAMAQATVRACESAKV</sequence>
<feature type="domain" description="Cas12f1-like TNB" evidence="3">
    <location>
        <begin position="365"/>
        <end position="424"/>
    </location>
</feature>
<protein>
    <submittedName>
        <fullName evidence="4">Transposase</fullName>
    </submittedName>
</protein>
<feature type="region of interest" description="Disordered" evidence="2">
    <location>
        <begin position="460"/>
        <end position="500"/>
    </location>
</feature>
<proteinExistence type="predicted"/>
<organism evidence="4 5">
    <name type="scientific">Sulfobacillus acidophilus</name>
    <dbReference type="NCBI Taxonomy" id="53633"/>
    <lineage>
        <taxon>Bacteria</taxon>
        <taxon>Bacillati</taxon>
        <taxon>Bacillota</taxon>
        <taxon>Clostridia</taxon>
        <taxon>Eubacteriales</taxon>
        <taxon>Clostridiales Family XVII. Incertae Sedis</taxon>
        <taxon>Sulfobacillus</taxon>
    </lineage>
</organism>
<feature type="compositionally biased region" description="Basic and acidic residues" evidence="2">
    <location>
        <begin position="481"/>
        <end position="494"/>
    </location>
</feature>
<evidence type="ECO:0000313" key="5">
    <source>
        <dbReference type="Proteomes" id="UP000241848"/>
    </source>
</evidence>
<dbReference type="NCBIfam" id="NF040570">
    <property type="entry name" value="guided_TnpB"/>
    <property type="match status" value="1"/>
</dbReference>
<dbReference type="AlphaFoldDB" id="A0A2T2WNY7"/>